<dbReference type="PANTHER" id="PTHR10285">
    <property type="entry name" value="URIDINE KINASE"/>
    <property type="match status" value="1"/>
</dbReference>
<protein>
    <submittedName>
        <fullName evidence="1">Uu.00g117900.m01.CDS01</fullName>
    </submittedName>
</protein>
<sequence length="237" mass="26057">MEAFQQRPEHLNKAVASLCARIELLLKQNASRQHERVLTALASVPGSGKSTVSAALLKALRSQGNEDIVVVPMDGFHYSTSVLFSFDDPALAFRKRGAPFTFDAAGLLELVLTLKTIPVTTDEHQEMIITAPSFDHGVQDPVLDDIHISSKSKVVIMKGNYTLLNQSPWDEISELVDDRWFVVVPAIVARERLIERHLRAGIETSREAAALRAEDNDIPNGDLIGAALIEPSVRITN</sequence>
<reference evidence="1" key="1">
    <citation type="submission" date="2023-10" db="EMBL/GenBank/DDBJ databases">
        <authorList>
            <person name="Hackl T."/>
        </authorList>
    </citation>
    <scope>NUCLEOTIDE SEQUENCE</scope>
</reference>
<proteinExistence type="predicted"/>
<dbReference type="InterPro" id="IPR027417">
    <property type="entry name" value="P-loop_NTPase"/>
</dbReference>
<dbReference type="AlphaFoldDB" id="A0AAI8YGZ9"/>
<dbReference type="EMBL" id="CAUWAG010000006">
    <property type="protein sequence ID" value="CAJ2504396.1"/>
    <property type="molecule type" value="Genomic_DNA"/>
</dbReference>
<keyword evidence="2" id="KW-1185">Reference proteome</keyword>
<comment type="caution">
    <text evidence="1">The sequence shown here is derived from an EMBL/GenBank/DDBJ whole genome shotgun (WGS) entry which is preliminary data.</text>
</comment>
<accession>A0AAI8YGZ9</accession>
<gene>
    <name evidence="1" type="ORF">KHLLAP_LOCUS4864</name>
</gene>
<dbReference type="SUPFAM" id="SSF52540">
    <property type="entry name" value="P-loop containing nucleoside triphosphate hydrolases"/>
    <property type="match status" value="1"/>
</dbReference>
<dbReference type="Proteomes" id="UP001295740">
    <property type="component" value="Unassembled WGS sequence"/>
</dbReference>
<dbReference type="Gene3D" id="3.40.50.300">
    <property type="entry name" value="P-loop containing nucleotide triphosphate hydrolases"/>
    <property type="match status" value="2"/>
</dbReference>
<organism evidence="1 2">
    <name type="scientific">Anthostomella pinea</name>
    <dbReference type="NCBI Taxonomy" id="933095"/>
    <lineage>
        <taxon>Eukaryota</taxon>
        <taxon>Fungi</taxon>
        <taxon>Dikarya</taxon>
        <taxon>Ascomycota</taxon>
        <taxon>Pezizomycotina</taxon>
        <taxon>Sordariomycetes</taxon>
        <taxon>Xylariomycetidae</taxon>
        <taxon>Xylariales</taxon>
        <taxon>Xylariaceae</taxon>
        <taxon>Anthostomella</taxon>
    </lineage>
</organism>
<name>A0AAI8YGZ9_9PEZI</name>
<evidence type="ECO:0000313" key="2">
    <source>
        <dbReference type="Proteomes" id="UP001295740"/>
    </source>
</evidence>
<evidence type="ECO:0000313" key="1">
    <source>
        <dbReference type="EMBL" id="CAJ2504396.1"/>
    </source>
</evidence>